<proteinExistence type="predicted"/>
<dbReference type="InterPro" id="IPR042771">
    <property type="entry name" value="GTF3C6-like"/>
</dbReference>
<gene>
    <name evidence="3" type="ORF">C3L33_12528</name>
</gene>
<feature type="domain" description="Transcription factor TFIIIC triple barrel" evidence="2">
    <location>
        <begin position="88"/>
        <end position="131"/>
    </location>
</feature>
<dbReference type="OrthoDB" id="1877767at2759"/>
<feature type="non-terminal residue" evidence="3">
    <location>
        <position position="1"/>
    </location>
</feature>
<dbReference type="EMBL" id="QEFC01001835">
    <property type="protein sequence ID" value="KAE9455537.1"/>
    <property type="molecule type" value="Genomic_DNA"/>
</dbReference>
<protein>
    <recommendedName>
        <fullName evidence="2">Transcription factor TFIIIC triple barrel domain-containing protein</fullName>
    </recommendedName>
</protein>
<dbReference type="GO" id="GO:0000127">
    <property type="term" value="C:transcription factor TFIIIC complex"/>
    <property type="evidence" value="ECO:0007669"/>
    <property type="project" value="TreeGrafter"/>
</dbReference>
<name>A0A6A4LLQ1_9ERIC</name>
<evidence type="ECO:0000256" key="1">
    <source>
        <dbReference type="SAM" id="SignalP"/>
    </source>
</evidence>
<evidence type="ECO:0000313" key="3">
    <source>
        <dbReference type="EMBL" id="KAE9455537.1"/>
    </source>
</evidence>
<accession>A0A6A4LLQ1</accession>
<dbReference type="InterPro" id="IPR019481">
    <property type="entry name" value="TFIIIC_triple_barrel"/>
</dbReference>
<dbReference type="PANTHER" id="PTHR21860">
    <property type="entry name" value="TRANSCRIPTION INITIATION FACTOR IIIC TFIIIC , POLYPEPTIDE 6-RELATED"/>
    <property type="match status" value="1"/>
</dbReference>
<dbReference type="Proteomes" id="UP000428333">
    <property type="component" value="Linkage Group LG07"/>
</dbReference>
<dbReference type="Pfam" id="PF10419">
    <property type="entry name" value="TFIIIC_sub6"/>
    <property type="match status" value="1"/>
</dbReference>
<dbReference type="GO" id="GO:0006383">
    <property type="term" value="P:transcription by RNA polymerase III"/>
    <property type="evidence" value="ECO:0007669"/>
    <property type="project" value="InterPro"/>
</dbReference>
<feature type="chain" id="PRO_5025450631" description="Transcription factor TFIIIC triple barrel domain-containing protein" evidence="1">
    <location>
        <begin position="24"/>
        <end position="223"/>
    </location>
</feature>
<comment type="caution">
    <text evidence="3">The sequence shown here is derived from an EMBL/GenBank/DDBJ whole genome shotgun (WGS) entry which is preliminary data.</text>
</comment>
<reference evidence="3 4" key="1">
    <citation type="journal article" date="2019" name="Genome Biol. Evol.">
        <title>The Rhododendron genome and chromosomal organization provide insight into shared whole-genome duplications across the heath family (Ericaceae).</title>
        <authorList>
            <person name="Soza V.L."/>
            <person name="Lindsley D."/>
            <person name="Waalkes A."/>
            <person name="Ramage E."/>
            <person name="Patwardhan R.P."/>
            <person name="Burton J.N."/>
            <person name="Adey A."/>
            <person name="Kumar A."/>
            <person name="Qiu R."/>
            <person name="Shendure J."/>
            <person name="Hall B."/>
        </authorList>
    </citation>
    <scope>NUCLEOTIDE SEQUENCE [LARGE SCALE GENOMIC DNA]</scope>
    <source>
        <strain evidence="3">RSF 1966-606</strain>
    </source>
</reference>
<dbReference type="PANTHER" id="PTHR21860:SF2">
    <property type="entry name" value="GENERAL TRANSCRIPTION FACTOR 3C POLYPEPTIDE 6"/>
    <property type="match status" value="1"/>
</dbReference>
<organism evidence="3 4">
    <name type="scientific">Rhododendron williamsianum</name>
    <dbReference type="NCBI Taxonomy" id="262921"/>
    <lineage>
        <taxon>Eukaryota</taxon>
        <taxon>Viridiplantae</taxon>
        <taxon>Streptophyta</taxon>
        <taxon>Embryophyta</taxon>
        <taxon>Tracheophyta</taxon>
        <taxon>Spermatophyta</taxon>
        <taxon>Magnoliopsida</taxon>
        <taxon>eudicotyledons</taxon>
        <taxon>Gunneridae</taxon>
        <taxon>Pentapetalae</taxon>
        <taxon>asterids</taxon>
        <taxon>Ericales</taxon>
        <taxon>Ericaceae</taxon>
        <taxon>Ericoideae</taxon>
        <taxon>Rhodoreae</taxon>
        <taxon>Rhododendron</taxon>
    </lineage>
</organism>
<keyword evidence="4" id="KW-1185">Reference proteome</keyword>
<dbReference type="AlphaFoldDB" id="A0A6A4LLQ1"/>
<feature type="signal peptide" evidence="1">
    <location>
        <begin position="1"/>
        <end position="23"/>
    </location>
</feature>
<evidence type="ECO:0000313" key="4">
    <source>
        <dbReference type="Proteomes" id="UP000428333"/>
    </source>
</evidence>
<sequence length="223" mass="24329">MGIMLSHIHIAVLWGATVPVCQSTMLNGGWIKRTSPYCLRSCVVEGMSLDDQLNTSMLSLLLISNEKSVLAIVSDVMAAISSSHDQVEDEEKYVLLDLDGVSGQVHIPPNAPYVLSGLDTLNPILVIDNKVKLVSQKLGKVLPEATSSQGSESSGRLHQILKFRLLPESDIEDITAEPLHRLVYLIDHRNLRPISITLMSLIYGMKYSSASAASAYLNSTSKL</sequence>
<keyword evidence="1" id="KW-0732">Signal</keyword>
<evidence type="ECO:0000259" key="2">
    <source>
        <dbReference type="Pfam" id="PF10419"/>
    </source>
</evidence>